<name>V5Z7S6_9GAMM</name>
<dbReference type="EMBL" id="CAHS01000014">
    <property type="protein sequence ID" value="CCG87090.1"/>
    <property type="molecule type" value="Genomic_DNA"/>
</dbReference>
<comment type="caution">
    <text evidence="1">The sequence shown here is derived from an EMBL/GenBank/DDBJ whole genome shotgun (WGS) entry which is preliminary data.</text>
</comment>
<reference evidence="1 2" key="1">
    <citation type="journal article" date="2013" name="Syst. Appl. Microbiol.">
        <title>Phylogenetic position and virulence apparatus of the pear flower necrosis pathogen Erwinia piriflorinigrans CFBP 5888T as assessed by comparative genomics.</title>
        <authorList>
            <person name="Smits T.H."/>
            <person name="Rezzonico F."/>
            <person name="Lopez M.M."/>
            <person name="Blom J."/>
            <person name="Goesmann A."/>
            <person name="Frey J.E."/>
            <person name="Duffy B."/>
        </authorList>
    </citation>
    <scope>NUCLEOTIDE SEQUENCE [LARGE SCALE GENOMIC DNA]</scope>
    <source>
        <strain evidence="2">CFBP5888</strain>
    </source>
</reference>
<organism evidence="1 2">
    <name type="scientific">Erwinia piriflorinigrans CFBP 5888</name>
    <dbReference type="NCBI Taxonomy" id="1161919"/>
    <lineage>
        <taxon>Bacteria</taxon>
        <taxon>Pseudomonadati</taxon>
        <taxon>Pseudomonadota</taxon>
        <taxon>Gammaproteobacteria</taxon>
        <taxon>Enterobacterales</taxon>
        <taxon>Erwiniaceae</taxon>
        <taxon>Erwinia</taxon>
    </lineage>
</organism>
<dbReference type="Proteomes" id="UP000018217">
    <property type="component" value="Unassembled WGS sequence"/>
</dbReference>
<dbReference type="AlphaFoldDB" id="V5Z7S6"/>
<accession>V5Z7S6</accession>
<protein>
    <submittedName>
        <fullName evidence="1">Uncharacterized protein</fullName>
    </submittedName>
</protein>
<proteinExistence type="predicted"/>
<gene>
    <name evidence="1" type="ORF">EPIR_1725</name>
</gene>
<sequence length="312" mass="36357">MDFFSMNQTEIKLFMGRSFLEEAKEKCEHEKNSQLLNKELTDTEFLKHIFSDDLNSKNKEIISIHLQALHTHLKKILSPESENTFKTEGLYVEFAKGITIFDGITKTLEMEGGTYGDNTVFSNNFYYDASRAIKKMPHPFYQGDLEIACIPMKLRLAIELYIKNMIEYKGAKKKYKKGKERNYSVTIAELLGFFQNEKFNKYVDLPVSINTLRSINTWSNKFIHSGIIPLPWQSLTAIDMLYPLFSIWNDDRNFSLNGFNFINLNYSQDEMLKDLNAYLSEKSKMPITVELYPRCEHPFEGTYANKKTSAHE</sequence>
<evidence type="ECO:0000313" key="2">
    <source>
        <dbReference type="Proteomes" id="UP000018217"/>
    </source>
</evidence>
<keyword evidence="2" id="KW-1185">Reference proteome</keyword>
<evidence type="ECO:0000313" key="1">
    <source>
        <dbReference type="EMBL" id="CCG87090.1"/>
    </source>
</evidence>